<keyword evidence="4 15" id="KW-0812">Transmembrane</keyword>
<comment type="similarity">
    <text evidence="1">Belongs to the ligand-gated ion channel (TC 1.A.9) family. Acetylcholine receptor (TC 1.A.9.1) subfamily.</text>
</comment>
<dbReference type="InterPro" id="IPR006202">
    <property type="entry name" value="Neur_chan_lig-bd"/>
</dbReference>
<dbReference type="Pfam" id="PF02931">
    <property type="entry name" value="Neur_chan_LBD"/>
    <property type="match status" value="1"/>
</dbReference>
<gene>
    <name evidence="19" type="ORF">BpHYR1_013144</name>
</gene>
<dbReference type="CDD" id="cd19051">
    <property type="entry name" value="LGIC_TM_cation"/>
    <property type="match status" value="1"/>
</dbReference>
<dbReference type="GO" id="GO:0004888">
    <property type="term" value="F:transmembrane signaling receptor activity"/>
    <property type="evidence" value="ECO:0007669"/>
    <property type="project" value="InterPro"/>
</dbReference>
<dbReference type="InterPro" id="IPR018000">
    <property type="entry name" value="Neurotransmitter_ion_chnl_CS"/>
</dbReference>
<keyword evidence="13 15" id="KW-0407">Ion channel</keyword>
<dbReference type="EMBL" id="REGN01002841">
    <property type="protein sequence ID" value="RNA25890.1"/>
    <property type="molecule type" value="Genomic_DNA"/>
</dbReference>
<keyword evidence="3" id="KW-1003">Cell membrane</keyword>
<evidence type="ECO:0000256" key="3">
    <source>
        <dbReference type="ARBA" id="ARBA00022475"/>
    </source>
</evidence>
<dbReference type="InterPro" id="IPR036719">
    <property type="entry name" value="Neuro-gated_channel_TM_sf"/>
</dbReference>
<dbReference type="FunFam" id="1.20.58.390:FF:000043">
    <property type="entry name" value="AcetylCholine Receptor"/>
    <property type="match status" value="1"/>
</dbReference>
<dbReference type="SUPFAM" id="SSF63712">
    <property type="entry name" value="Nicotinic receptor ligand binding domain-like"/>
    <property type="match status" value="1"/>
</dbReference>
<dbReference type="InterPro" id="IPR006201">
    <property type="entry name" value="Neur_channel"/>
</dbReference>
<keyword evidence="12" id="KW-1071">Ligand-gated ion channel</keyword>
<keyword evidence="2 15" id="KW-0813">Transport</keyword>
<dbReference type="Gene3D" id="1.20.58.390">
    <property type="entry name" value="Neurotransmitter-gated ion-channel transmembrane domain"/>
    <property type="match status" value="2"/>
</dbReference>
<name>A0A3M7RR54_BRAPC</name>
<evidence type="ECO:0000256" key="8">
    <source>
        <dbReference type="ARBA" id="ARBA00023136"/>
    </source>
</evidence>
<feature type="compositionally biased region" description="Low complexity" evidence="16">
    <location>
        <begin position="427"/>
        <end position="438"/>
    </location>
</feature>
<feature type="transmembrane region" description="Helical" evidence="15">
    <location>
        <begin position="302"/>
        <end position="325"/>
    </location>
</feature>
<feature type="transmembrane region" description="Helical" evidence="15">
    <location>
        <begin position="238"/>
        <end position="261"/>
    </location>
</feature>
<keyword evidence="7 15" id="KW-0406">Ion transport</keyword>
<feature type="region of interest" description="Disordered" evidence="16">
    <location>
        <begin position="427"/>
        <end position="456"/>
    </location>
</feature>
<sequence>MIFRNHLIQFCIFVALIKTIFGGIHQRRLLNFLFKNYDPLERPVASEDETLNVSVGLAIQQIVDIDEKKQTIIFSGWLDMTTNFQTWFDYNLKWEPNEFGNISSIRITSSNIWIPDLLLYNSADDSFDATSKVNAVLHYTGEVNYLPPGMFKSTCPIKIDDFPFDEQKCPLKFGSWTHDEATINLKNKSNRAQLDSYIKNGEWYLSDVTSYAESIAYECCPTKYPFIMFTIHVRRRTLYFVFNLIFPCILISFMSVLGFSLPPESGEKIGLEITTLLSIIMFSQIITGLIPESSLSVPKISLYFASVMVISAMSIIANVIVLTFHHKNLKIQYPVPKIVEIVICRYLAKILLMKKPKRTRRMMSEQQRVLLATSDNDLNSKSLLANVLDINDEFGVVSTKRQSFFRNQANRGQKFNIIPEKRTLSNYSVNSSSNQSPNLTNHKYYRESSGSDSNEPTLIGSSKIEINLLRKNLSYILKEIQIITRKLKIDEEDELKSLNWKFAAMVIDRLCLIMFSLVTLVSTLLILFSSKNFFKSSDPDLIY</sequence>
<feature type="domain" description="Neurotransmitter-gated ion-channel transmembrane" evidence="18">
    <location>
        <begin position="244"/>
        <end position="526"/>
    </location>
</feature>
<evidence type="ECO:0000256" key="15">
    <source>
        <dbReference type="RuleBase" id="RU000687"/>
    </source>
</evidence>
<dbReference type="CDD" id="cd18997">
    <property type="entry name" value="LGIC_ECD_nAChR"/>
    <property type="match status" value="1"/>
</dbReference>
<evidence type="ECO:0000256" key="14">
    <source>
        <dbReference type="ARBA" id="ARBA00034099"/>
    </source>
</evidence>
<evidence type="ECO:0000313" key="20">
    <source>
        <dbReference type="Proteomes" id="UP000276133"/>
    </source>
</evidence>
<evidence type="ECO:0000256" key="7">
    <source>
        <dbReference type="ARBA" id="ARBA00023065"/>
    </source>
</evidence>
<evidence type="ECO:0000256" key="4">
    <source>
        <dbReference type="ARBA" id="ARBA00022692"/>
    </source>
</evidence>
<evidence type="ECO:0000256" key="13">
    <source>
        <dbReference type="ARBA" id="ARBA00023303"/>
    </source>
</evidence>
<dbReference type="OrthoDB" id="5975154at2759"/>
<keyword evidence="5 15" id="KW-1133">Transmembrane helix</keyword>
<evidence type="ECO:0000256" key="9">
    <source>
        <dbReference type="ARBA" id="ARBA00023157"/>
    </source>
</evidence>
<dbReference type="SUPFAM" id="SSF90112">
    <property type="entry name" value="Neurotransmitter-gated ion-channel transmembrane pore"/>
    <property type="match status" value="1"/>
</dbReference>
<dbReference type="PROSITE" id="PS00236">
    <property type="entry name" value="NEUROTR_ION_CHANNEL"/>
    <property type="match status" value="1"/>
</dbReference>
<dbReference type="GO" id="GO:0045211">
    <property type="term" value="C:postsynaptic membrane"/>
    <property type="evidence" value="ECO:0007669"/>
    <property type="project" value="InterPro"/>
</dbReference>
<comment type="caution">
    <text evidence="19">The sequence shown here is derived from an EMBL/GenBank/DDBJ whole genome shotgun (WGS) entry which is preliminary data.</text>
</comment>
<dbReference type="InterPro" id="IPR002394">
    <property type="entry name" value="Nicotinic_acetylcholine_rcpt"/>
</dbReference>
<feature type="transmembrane region" description="Helical" evidence="15">
    <location>
        <begin position="6"/>
        <end position="24"/>
    </location>
</feature>
<evidence type="ECO:0000259" key="18">
    <source>
        <dbReference type="Pfam" id="PF02932"/>
    </source>
</evidence>
<dbReference type="Gene3D" id="2.70.170.10">
    <property type="entry name" value="Neurotransmitter-gated ion-channel ligand-binding domain"/>
    <property type="match status" value="1"/>
</dbReference>
<dbReference type="PANTHER" id="PTHR18945">
    <property type="entry name" value="NEUROTRANSMITTER GATED ION CHANNEL"/>
    <property type="match status" value="1"/>
</dbReference>
<evidence type="ECO:0000256" key="1">
    <source>
        <dbReference type="ARBA" id="ARBA00009237"/>
    </source>
</evidence>
<feature type="transmembrane region" description="Helical" evidence="15">
    <location>
        <begin position="273"/>
        <end position="290"/>
    </location>
</feature>
<protein>
    <submittedName>
        <fullName evidence="19">Neuronal acetylcholine receptor subunit alpha-7 isoform X2</fullName>
    </submittedName>
</protein>
<evidence type="ECO:0000256" key="2">
    <source>
        <dbReference type="ARBA" id="ARBA00022448"/>
    </source>
</evidence>
<keyword evidence="9" id="KW-1015">Disulfide bond</keyword>
<keyword evidence="8 15" id="KW-0472">Membrane</keyword>
<evidence type="ECO:0000256" key="10">
    <source>
        <dbReference type="ARBA" id="ARBA00023170"/>
    </source>
</evidence>
<organism evidence="19 20">
    <name type="scientific">Brachionus plicatilis</name>
    <name type="common">Marine rotifer</name>
    <name type="synonym">Brachionus muelleri</name>
    <dbReference type="NCBI Taxonomy" id="10195"/>
    <lineage>
        <taxon>Eukaryota</taxon>
        <taxon>Metazoa</taxon>
        <taxon>Spiralia</taxon>
        <taxon>Gnathifera</taxon>
        <taxon>Rotifera</taxon>
        <taxon>Eurotatoria</taxon>
        <taxon>Monogononta</taxon>
        <taxon>Pseudotrocha</taxon>
        <taxon>Ploima</taxon>
        <taxon>Brachionidae</taxon>
        <taxon>Brachionus</taxon>
    </lineage>
</organism>
<dbReference type="PRINTS" id="PR00252">
    <property type="entry name" value="NRIONCHANNEL"/>
</dbReference>
<comment type="subcellular location">
    <subcellularLocation>
        <location evidence="14">Synaptic cell membrane</location>
        <topology evidence="14">Multi-pass membrane protein</topology>
    </subcellularLocation>
</comment>
<evidence type="ECO:0000259" key="17">
    <source>
        <dbReference type="Pfam" id="PF02931"/>
    </source>
</evidence>
<evidence type="ECO:0000256" key="6">
    <source>
        <dbReference type="ARBA" id="ARBA00023018"/>
    </source>
</evidence>
<evidence type="ECO:0000256" key="5">
    <source>
        <dbReference type="ARBA" id="ARBA00022989"/>
    </source>
</evidence>
<reference evidence="19 20" key="1">
    <citation type="journal article" date="2018" name="Sci. Rep.">
        <title>Genomic signatures of local adaptation to the degree of environmental predictability in rotifers.</title>
        <authorList>
            <person name="Franch-Gras L."/>
            <person name="Hahn C."/>
            <person name="Garcia-Roger E.M."/>
            <person name="Carmona M.J."/>
            <person name="Serra M."/>
            <person name="Gomez A."/>
        </authorList>
    </citation>
    <scope>NUCLEOTIDE SEQUENCE [LARGE SCALE GENOMIC DNA]</scope>
    <source>
        <strain evidence="19">HYR1</strain>
    </source>
</reference>
<evidence type="ECO:0000256" key="12">
    <source>
        <dbReference type="ARBA" id="ARBA00023286"/>
    </source>
</evidence>
<dbReference type="AlphaFoldDB" id="A0A3M7RR54"/>
<feature type="transmembrane region" description="Helical" evidence="15">
    <location>
        <begin position="506"/>
        <end position="528"/>
    </location>
</feature>
<dbReference type="Proteomes" id="UP000276133">
    <property type="component" value="Unassembled WGS sequence"/>
</dbReference>
<dbReference type="STRING" id="10195.A0A3M7RR54"/>
<keyword evidence="6" id="KW-0770">Synapse</keyword>
<dbReference type="InterPro" id="IPR006029">
    <property type="entry name" value="Neurotrans-gated_channel_TM"/>
</dbReference>
<dbReference type="NCBIfam" id="TIGR00860">
    <property type="entry name" value="LIC"/>
    <property type="match status" value="1"/>
</dbReference>
<evidence type="ECO:0000313" key="19">
    <source>
        <dbReference type="EMBL" id="RNA25890.1"/>
    </source>
</evidence>
<dbReference type="FunFam" id="2.70.170.10:FF:000016">
    <property type="entry name" value="Nicotinic acetylcholine receptor subunit"/>
    <property type="match status" value="1"/>
</dbReference>
<evidence type="ECO:0000256" key="16">
    <source>
        <dbReference type="SAM" id="MobiDB-lite"/>
    </source>
</evidence>
<evidence type="ECO:0000256" key="11">
    <source>
        <dbReference type="ARBA" id="ARBA00023180"/>
    </source>
</evidence>
<dbReference type="InterPro" id="IPR038050">
    <property type="entry name" value="Neuro_actylchol_rec"/>
</dbReference>
<accession>A0A3M7RR54</accession>
<keyword evidence="20" id="KW-1185">Reference proteome</keyword>
<keyword evidence="10 19" id="KW-0675">Receptor</keyword>
<dbReference type="PRINTS" id="PR00254">
    <property type="entry name" value="NICOTINICR"/>
</dbReference>
<dbReference type="InterPro" id="IPR036734">
    <property type="entry name" value="Neur_chan_lig-bd_sf"/>
</dbReference>
<dbReference type="Pfam" id="PF02932">
    <property type="entry name" value="Neur_chan_memb"/>
    <property type="match status" value="1"/>
</dbReference>
<dbReference type="GO" id="GO:0022848">
    <property type="term" value="F:acetylcholine-gated monoatomic cation-selective channel activity"/>
    <property type="evidence" value="ECO:0007669"/>
    <property type="project" value="InterPro"/>
</dbReference>
<keyword evidence="11" id="KW-0325">Glycoprotein</keyword>
<feature type="domain" description="Neurotransmitter-gated ion-channel ligand-binding" evidence="17">
    <location>
        <begin position="27"/>
        <end position="237"/>
    </location>
</feature>
<proteinExistence type="inferred from homology"/>